<keyword evidence="4" id="KW-1185">Reference proteome</keyword>
<evidence type="ECO:0000256" key="1">
    <source>
        <dbReference type="PROSITE-ProRule" id="PRU00206"/>
    </source>
</evidence>
<dbReference type="PANTHER" id="PTHR47139">
    <property type="entry name" value="TUMOR NECROSIS FACTOR RECEPTOR SUPERFAMILY MEMBER 9"/>
    <property type="match status" value="1"/>
</dbReference>
<evidence type="ECO:0000313" key="5">
    <source>
        <dbReference type="RefSeq" id="XP_060057386.1"/>
    </source>
</evidence>
<dbReference type="Gene3D" id="2.10.50.10">
    <property type="entry name" value="Tumor Necrosis Factor Receptor, subunit A, domain 2"/>
    <property type="match status" value="2"/>
</dbReference>
<dbReference type="GeneID" id="103124039"/>
<comment type="caution">
    <text evidence="1">Lacks conserved residue(s) required for the propagation of feature annotation.</text>
</comment>
<dbReference type="Pfam" id="PF00020">
    <property type="entry name" value="TNFR_c6"/>
    <property type="match status" value="1"/>
</dbReference>
<reference evidence="5" key="1">
    <citation type="submission" date="2025-08" db="UniProtKB">
        <authorList>
            <consortium name="RefSeq"/>
        </authorList>
    </citation>
    <scope>IDENTIFICATION</scope>
</reference>
<protein>
    <submittedName>
        <fullName evidence="5">Tumor necrosis factor receptor superfamily member 9 isoform X1</fullName>
    </submittedName>
</protein>
<feature type="transmembrane region" description="Helical" evidence="2">
    <location>
        <begin position="182"/>
        <end position="203"/>
    </location>
</feature>
<accession>A0ABM3Y8I7</accession>
<keyword evidence="5" id="KW-0675">Receptor</keyword>
<keyword evidence="2" id="KW-0472">Membrane</keyword>
<evidence type="ECO:0000313" key="4">
    <source>
        <dbReference type="Proteomes" id="UP001652624"/>
    </source>
</evidence>
<sequence length="246" mass="27266">MQKFIMGSGYYNIVATVLLVMNFERTRSIQDPCSICPAGTYCGRNKDQSCIPCPPNSFSSISGQKACNMCKKCEGVFWTKKACSSTSNAECECVSGFHCVGAGCTKCREDCKRGQELTKDGCKDCEFGKFNDQKHGSCQLWTDCSLHGKSVHVNGTKESDVVCGPTSKDFSPGQTSQVTICFLALTSTAMFFLVLFLVLHFSVTKHSKKKLLYIFKQPFVRTVQTAQEEDACSCRFPEEEEGEREL</sequence>
<keyword evidence="2" id="KW-1133">Transmembrane helix</keyword>
<keyword evidence="1" id="KW-1015">Disulfide bond</keyword>
<dbReference type="CDD" id="cd13410">
    <property type="entry name" value="TNFRSF9"/>
    <property type="match status" value="1"/>
</dbReference>
<dbReference type="PROSITE" id="PS50050">
    <property type="entry name" value="TNFR_NGFR_2"/>
    <property type="match status" value="1"/>
</dbReference>
<keyword evidence="2" id="KW-0812">Transmembrane</keyword>
<dbReference type="InterPro" id="IPR020413">
    <property type="entry name" value="TNFR_9"/>
</dbReference>
<feature type="domain" description="TNFR-Cys" evidence="3">
    <location>
        <begin position="52"/>
        <end position="91"/>
    </location>
</feature>
<dbReference type="InterPro" id="IPR009030">
    <property type="entry name" value="Growth_fac_rcpt_cys_sf"/>
</dbReference>
<dbReference type="SMART" id="SM01411">
    <property type="entry name" value="Ephrin_rec_like"/>
    <property type="match status" value="2"/>
</dbReference>
<dbReference type="Proteomes" id="UP001652624">
    <property type="component" value="Chromosome 11"/>
</dbReference>
<dbReference type="PANTHER" id="PTHR47139:SF1">
    <property type="entry name" value="TUMOR NECROSIS FACTOR RECEPTOR SUPERFAMILY MEMBER 9"/>
    <property type="match status" value="1"/>
</dbReference>
<dbReference type="SUPFAM" id="SSF57184">
    <property type="entry name" value="Growth factor receptor domain"/>
    <property type="match status" value="1"/>
</dbReference>
<feature type="disulfide bond" evidence="1">
    <location>
        <begin position="73"/>
        <end position="91"/>
    </location>
</feature>
<organism evidence="4 5">
    <name type="scientific">Erinaceus europaeus</name>
    <name type="common">Western European hedgehog</name>
    <dbReference type="NCBI Taxonomy" id="9365"/>
    <lineage>
        <taxon>Eukaryota</taxon>
        <taxon>Metazoa</taxon>
        <taxon>Chordata</taxon>
        <taxon>Craniata</taxon>
        <taxon>Vertebrata</taxon>
        <taxon>Euteleostomi</taxon>
        <taxon>Mammalia</taxon>
        <taxon>Eutheria</taxon>
        <taxon>Laurasiatheria</taxon>
        <taxon>Eulipotyphla</taxon>
        <taxon>Erinaceidae</taxon>
        <taxon>Erinaceinae</taxon>
        <taxon>Erinaceus</taxon>
    </lineage>
</organism>
<evidence type="ECO:0000259" key="3">
    <source>
        <dbReference type="PROSITE" id="PS50050"/>
    </source>
</evidence>
<dbReference type="PRINTS" id="PR01924">
    <property type="entry name" value="TNFACTORR9"/>
</dbReference>
<dbReference type="InterPro" id="IPR034020">
    <property type="entry name" value="TNFRSF9_N"/>
</dbReference>
<evidence type="ECO:0000256" key="2">
    <source>
        <dbReference type="SAM" id="Phobius"/>
    </source>
</evidence>
<dbReference type="SMART" id="SM00208">
    <property type="entry name" value="TNFR"/>
    <property type="match status" value="2"/>
</dbReference>
<dbReference type="InterPro" id="IPR001368">
    <property type="entry name" value="TNFR/NGFR_Cys_rich_reg"/>
</dbReference>
<feature type="repeat" description="TNFR-Cys" evidence="1">
    <location>
        <begin position="52"/>
        <end position="91"/>
    </location>
</feature>
<proteinExistence type="predicted"/>
<feature type="disulfide bond" evidence="1">
    <location>
        <begin position="70"/>
        <end position="83"/>
    </location>
</feature>
<dbReference type="RefSeq" id="XP_060057386.1">
    <property type="nucleotide sequence ID" value="XM_060201403.1"/>
</dbReference>
<name>A0ABM3Y8I7_ERIEU</name>
<gene>
    <name evidence="5" type="primary">TNFRSF9</name>
</gene>